<evidence type="ECO:0000313" key="10">
    <source>
        <dbReference type="Proteomes" id="UP000290572"/>
    </source>
</evidence>
<dbReference type="Gene3D" id="3.40.50.720">
    <property type="entry name" value="NAD(P)-binding Rossmann-like Domain"/>
    <property type="match status" value="1"/>
</dbReference>
<accession>A0A498N2Q3</accession>
<dbReference type="GO" id="GO:0006729">
    <property type="term" value="P:tetrahydrobiopterin biosynthetic process"/>
    <property type="evidence" value="ECO:0007669"/>
    <property type="project" value="InterPro"/>
</dbReference>
<dbReference type="Pfam" id="PF00106">
    <property type="entry name" value="adh_short"/>
    <property type="match status" value="1"/>
</dbReference>
<reference evidence="9 10" key="1">
    <citation type="submission" date="2018-03" db="EMBL/GenBank/DDBJ databases">
        <title>Draft genome sequence of Rohu Carp (Labeo rohita).</title>
        <authorList>
            <person name="Das P."/>
            <person name="Kushwaha B."/>
            <person name="Joshi C.G."/>
            <person name="Kumar D."/>
            <person name="Nagpure N.S."/>
            <person name="Sahoo L."/>
            <person name="Das S.P."/>
            <person name="Bit A."/>
            <person name="Patnaik S."/>
            <person name="Meher P.K."/>
            <person name="Jayasankar P."/>
            <person name="Koringa P.G."/>
            <person name="Patel N.V."/>
            <person name="Hinsu A.T."/>
            <person name="Kumar R."/>
            <person name="Pandey M."/>
            <person name="Agarwal S."/>
            <person name="Srivastava S."/>
            <person name="Singh M."/>
            <person name="Iquebal M.A."/>
            <person name="Jaiswal S."/>
            <person name="Angadi U.B."/>
            <person name="Kumar N."/>
            <person name="Raza M."/>
            <person name="Shah T.M."/>
            <person name="Rai A."/>
            <person name="Jena J.K."/>
        </authorList>
    </citation>
    <scope>NUCLEOTIDE SEQUENCE [LARGE SCALE GENOMIC DNA]</scope>
    <source>
        <strain evidence="9">DASCIFA01</strain>
        <tissue evidence="9">Testis</tissue>
    </source>
</reference>
<gene>
    <name evidence="9" type="ORF">ROHU_019240</name>
</gene>
<dbReference type="OrthoDB" id="153074at2759"/>
<evidence type="ECO:0000256" key="3">
    <source>
        <dbReference type="ARBA" id="ARBA00011738"/>
    </source>
</evidence>
<comment type="subcellular location">
    <subcellularLocation>
        <location evidence="1">Cytoplasm</location>
    </subcellularLocation>
</comment>
<keyword evidence="6" id="KW-0963">Cytoplasm</keyword>
<dbReference type="InterPro" id="IPR006393">
    <property type="entry name" value="Sepiapterin_red"/>
</dbReference>
<dbReference type="PANTHER" id="PTHR44085:SF2">
    <property type="entry name" value="SEPIAPTERIN REDUCTASE"/>
    <property type="match status" value="1"/>
</dbReference>
<evidence type="ECO:0000256" key="2">
    <source>
        <dbReference type="ARBA" id="ARBA00010483"/>
    </source>
</evidence>
<proteinExistence type="inferred from homology"/>
<evidence type="ECO:0000256" key="7">
    <source>
        <dbReference type="ARBA" id="ARBA00022857"/>
    </source>
</evidence>
<name>A0A498N2Q3_LABRO</name>
<dbReference type="InterPro" id="IPR036291">
    <property type="entry name" value="NAD(P)-bd_dom_sf"/>
</dbReference>
<dbReference type="AlphaFoldDB" id="A0A498N2Q3"/>
<protein>
    <recommendedName>
        <fullName evidence="5">Sepiapterin reductase</fullName>
        <ecNumber evidence="4">1.1.1.153</ecNumber>
    </recommendedName>
</protein>
<dbReference type="NCBIfam" id="TIGR01500">
    <property type="entry name" value="sepiapter_red"/>
    <property type="match status" value="1"/>
</dbReference>
<evidence type="ECO:0000256" key="6">
    <source>
        <dbReference type="ARBA" id="ARBA00022490"/>
    </source>
</evidence>
<comment type="subunit">
    <text evidence="3">Homodimer.</text>
</comment>
<organism evidence="9 10">
    <name type="scientific">Labeo rohita</name>
    <name type="common">Indian major carp</name>
    <name type="synonym">Cyprinus rohita</name>
    <dbReference type="NCBI Taxonomy" id="84645"/>
    <lineage>
        <taxon>Eukaryota</taxon>
        <taxon>Metazoa</taxon>
        <taxon>Chordata</taxon>
        <taxon>Craniata</taxon>
        <taxon>Vertebrata</taxon>
        <taxon>Euteleostomi</taxon>
        <taxon>Actinopterygii</taxon>
        <taxon>Neopterygii</taxon>
        <taxon>Teleostei</taxon>
        <taxon>Ostariophysi</taxon>
        <taxon>Cypriniformes</taxon>
        <taxon>Cyprinidae</taxon>
        <taxon>Labeoninae</taxon>
        <taxon>Labeonini</taxon>
        <taxon>Labeo</taxon>
    </lineage>
</organism>
<comment type="caution">
    <text evidence="9">The sequence shown here is derived from an EMBL/GenBank/DDBJ whole genome shotgun (WGS) entry which is preliminary data.</text>
</comment>
<dbReference type="InterPro" id="IPR002347">
    <property type="entry name" value="SDR_fam"/>
</dbReference>
<dbReference type="SUPFAM" id="SSF51735">
    <property type="entry name" value="NAD(P)-binding Rossmann-fold domains"/>
    <property type="match status" value="1"/>
</dbReference>
<evidence type="ECO:0000256" key="8">
    <source>
        <dbReference type="ARBA" id="ARBA00023002"/>
    </source>
</evidence>
<dbReference type="Proteomes" id="UP000290572">
    <property type="component" value="Unassembled WGS sequence"/>
</dbReference>
<dbReference type="FunFam" id="3.40.50.720:FF:000259">
    <property type="entry name" value="Sepiapterin reductase"/>
    <property type="match status" value="1"/>
</dbReference>
<evidence type="ECO:0000256" key="5">
    <source>
        <dbReference type="ARBA" id="ARBA00019170"/>
    </source>
</evidence>
<keyword evidence="8" id="KW-0560">Oxidoreductase</keyword>
<comment type="similarity">
    <text evidence="2">Belongs to the sepiapterin reductase family.</text>
</comment>
<dbReference type="STRING" id="84645.A0A498N2Q3"/>
<dbReference type="EC" id="1.1.1.153" evidence="4"/>
<evidence type="ECO:0000313" key="9">
    <source>
        <dbReference type="EMBL" id="RXN28639.1"/>
    </source>
</evidence>
<evidence type="ECO:0000256" key="1">
    <source>
        <dbReference type="ARBA" id="ARBA00004496"/>
    </source>
</evidence>
<dbReference type="InterPro" id="IPR051721">
    <property type="entry name" value="Biopterin_syn/organic_redct"/>
</dbReference>
<dbReference type="GO" id="GO:0004757">
    <property type="term" value="F:sepiapterin reductase (NADP+) activity"/>
    <property type="evidence" value="ECO:0007669"/>
    <property type="project" value="UniProtKB-EC"/>
</dbReference>
<keyword evidence="10" id="KW-1185">Reference proteome</keyword>
<evidence type="ECO:0000256" key="4">
    <source>
        <dbReference type="ARBA" id="ARBA00013075"/>
    </source>
</evidence>
<dbReference type="CDD" id="cd05367">
    <property type="entry name" value="SPR-like_SDR_c"/>
    <property type="match status" value="1"/>
</dbReference>
<dbReference type="GO" id="GO:0005737">
    <property type="term" value="C:cytoplasm"/>
    <property type="evidence" value="ECO:0007669"/>
    <property type="project" value="UniProtKB-SubCell"/>
</dbReference>
<dbReference type="PANTHER" id="PTHR44085">
    <property type="entry name" value="SEPIAPTERIN REDUCTASE"/>
    <property type="match status" value="1"/>
</dbReference>
<sequence>MEDVISQEPGDLGRALCIITGASKGYGRTLAFQLSCLLKPKSVLMLVARTADQLNQVKEDIITLYGRQNKLDVRCVQADLEKKEGVEKTVHAAKETSVTEMDHLLLINNAGSLGDVSRFALMFTDPAEVNRYLSLNVSGVLSLTAGVLQAFPRRLGLRRTVVNISSLCALKPFPSWVLYCTGKAARDMMFRVLAEEEPDVRVLNYAPGPLDTDMQLQARCLSGDPQLRRSFSMLSEGQLLSCEESGAKLMKLLLDNNYPSGAHLDFYEL</sequence>
<dbReference type="PRINTS" id="PR00081">
    <property type="entry name" value="GDHRDH"/>
</dbReference>
<keyword evidence="7" id="KW-0521">NADP</keyword>
<dbReference type="EMBL" id="QBIY01011857">
    <property type="protein sequence ID" value="RXN28639.1"/>
    <property type="molecule type" value="Genomic_DNA"/>
</dbReference>